<dbReference type="InterPro" id="IPR000048">
    <property type="entry name" value="IQ_motif_EF-hand-BS"/>
</dbReference>
<dbReference type="PRINTS" id="PR00193">
    <property type="entry name" value="MYOSINHEAVY"/>
</dbReference>
<dbReference type="InterPro" id="IPR001609">
    <property type="entry name" value="Myosin_head_motor_dom-like"/>
</dbReference>
<keyword evidence="3 6" id="KW-0518">Myosin</keyword>
<accession>A0A3B4AMS8</accession>
<reference evidence="8" key="1">
    <citation type="submission" date="2025-08" db="UniProtKB">
        <authorList>
            <consortium name="Ensembl"/>
        </authorList>
    </citation>
    <scope>IDENTIFICATION</scope>
</reference>
<feature type="binding site" evidence="6">
    <location>
        <begin position="171"/>
        <end position="178"/>
    </location>
    <ligand>
        <name>ATP</name>
        <dbReference type="ChEBI" id="CHEBI:30616"/>
    </ligand>
</feature>
<dbReference type="GO" id="GO:0016459">
    <property type="term" value="C:myosin complex"/>
    <property type="evidence" value="ECO:0007669"/>
    <property type="project" value="UniProtKB-KW"/>
</dbReference>
<dbReference type="GO" id="GO:0007015">
    <property type="term" value="P:actin filament organization"/>
    <property type="evidence" value="ECO:0007669"/>
    <property type="project" value="TreeGrafter"/>
</dbReference>
<dbReference type="Pfam" id="PF00612">
    <property type="entry name" value="IQ"/>
    <property type="match status" value="2"/>
</dbReference>
<dbReference type="GO" id="GO:0051015">
    <property type="term" value="F:actin filament binding"/>
    <property type="evidence" value="ECO:0007669"/>
    <property type="project" value="TreeGrafter"/>
</dbReference>
<dbReference type="AlphaFoldDB" id="A0A3B4AMS8"/>
<keyword evidence="4 6" id="KW-0505">Motor protein</keyword>
<dbReference type="GO" id="GO:0005737">
    <property type="term" value="C:cytoplasm"/>
    <property type="evidence" value="ECO:0007669"/>
    <property type="project" value="TreeGrafter"/>
</dbReference>
<dbReference type="PANTHER" id="PTHR13140:SF853">
    <property type="entry name" value="UNCONVENTIONAL MYOSIN-VB ISOFORM X2"/>
    <property type="match status" value="1"/>
</dbReference>
<feature type="domain" description="Myosin motor" evidence="7">
    <location>
        <begin position="77"/>
        <end position="312"/>
    </location>
</feature>
<dbReference type="STRING" id="409849.ENSPMGP00000017980"/>
<dbReference type="PANTHER" id="PTHR13140">
    <property type="entry name" value="MYOSIN"/>
    <property type="match status" value="1"/>
</dbReference>
<evidence type="ECO:0000256" key="3">
    <source>
        <dbReference type="ARBA" id="ARBA00023123"/>
    </source>
</evidence>
<dbReference type="GO" id="GO:0000146">
    <property type="term" value="F:microfilament motor activity"/>
    <property type="evidence" value="ECO:0007669"/>
    <property type="project" value="TreeGrafter"/>
</dbReference>
<evidence type="ECO:0000256" key="1">
    <source>
        <dbReference type="ARBA" id="ARBA00022741"/>
    </source>
</evidence>
<dbReference type="SMART" id="SM00015">
    <property type="entry name" value="IQ"/>
    <property type="match status" value="2"/>
</dbReference>
<evidence type="ECO:0000256" key="5">
    <source>
        <dbReference type="ARBA" id="ARBA00023203"/>
    </source>
</evidence>
<dbReference type="SMART" id="SM00242">
    <property type="entry name" value="MYSc"/>
    <property type="match status" value="1"/>
</dbReference>
<evidence type="ECO:0000256" key="2">
    <source>
        <dbReference type="ARBA" id="ARBA00022840"/>
    </source>
</evidence>
<dbReference type="PROSITE" id="PS51456">
    <property type="entry name" value="MYOSIN_MOTOR"/>
    <property type="match status" value="1"/>
</dbReference>
<dbReference type="Pfam" id="PF00063">
    <property type="entry name" value="Myosin_head"/>
    <property type="match status" value="1"/>
</dbReference>
<dbReference type="GO" id="GO:0016020">
    <property type="term" value="C:membrane"/>
    <property type="evidence" value="ECO:0007669"/>
    <property type="project" value="TreeGrafter"/>
</dbReference>
<reference evidence="8" key="2">
    <citation type="submission" date="2025-09" db="UniProtKB">
        <authorList>
            <consortium name="Ensembl"/>
        </authorList>
    </citation>
    <scope>IDENTIFICATION</scope>
</reference>
<name>A0A3B4AMS8_9GOBI</name>
<keyword evidence="9" id="KW-1185">Reference proteome</keyword>
<keyword evidence="2 6" id="KW-0067">ATP-binding</keyword>
<proteinExistence type="inferred from homology"/>
<dbReference type="Gene3D" id="3.40.850.10">
    <property type="entry name" value="Kinesin motor domain"/>
    <property type="match status" value="1"/>
</dbReference>
<dbReference type="SUPFAM" id="SSF52540">
    <property type="entry name" value="P-loop containing nucleoside triphosphate hydrolases"/>
    <property type="match status" value="1"/>
</dbReference>
<evidence type="ECO:0000256" key="4">
    <source>
        <dbReference type="ARBA" id="ARBA00023175"/>
    </source>
</evidence>
<dbReference type="Proteomes" id="UP000261520">
    <property type="component" value="Unplaced"/>
</dbReference>
<dbReference type="GO" id="GO:0005524">
    <property type="term" value="F:ATP binding"/>
    <property type="evidence" value="ECO:0007669"/>
    <property type="project" value="UniProtKB-UniRule"/>
</dbReference>
<comment type="caution">
    <text evidence="6">Lacks conserved residue(s) required for the propagation of feature annotation.</text>
</comment>
<evidence type="ECO:0000313" key="9">
    <source>
        <dbReference type="Proteomes" id="UP000261520"/>
    </source>
</evidence>
<dbReference type="InterPro" id="IPR027417">
    <property type="entry name" value="P-loop_NTPase"/>
</dbReference>
<comment type="similarity">
    <text evidence="6">Belongs to the TRAFAC class myosin-kinesin ATPase superfamily. Myosin family.</text>
</comment>
<evidence type="ECO:0000259" key="7">
    <source>
        <dbReference type="PROSITE" id="PS51456"/>
    </source>
</evidence>
<dbReference type="InterPro" id="IPR036961">
    <property type="entry name" value="Kinesin_motor_dom_sf"/>
</dbReference>
<protein>
    <recommendedName>
        <fullName evidence="7">Myosin motor domain-containing protein</fullName>
    </recommendedName>
</protein>
<dbReference type="Ensembl" id="ENSPMGT00000019185.1">
    <property type="protein sequence ID" value="ENSPMGP00000017980.1"/>
    <property type="gene ID" value="ENSPMGG00000014710.1"/>
</dbReference>
<evidence type="ECO:0000313" key="8">
    <source>
        <dbReference type="Ensembl" id="ENSPMGP00000017980.1"/>
    </source>
</evidence>
<keyword evidence="5 6" id="KW-0009">Actin-binding</keyword>
<evidence type="ECO:0000256" key="6">
    <source>
        <dbReference type="PROSITE-ProRule" id="PRU00782"/>
    </source>
</evidence>
<sequence length="312" mass="35370">EYSEKLPTKHNRLNKSQQLSTVWVPDEDAVWVSAQLLRDYNPEERLLCLQLGNGLELHYTVASLSDLPPLGNPDILEGENDLTALSFLHEPAVLHNLRVRFLDFNSIYTYCGIVLVAINPYDQLPLYGEEVIDAYSGQDMADMEPHIFSVAEEAYRTMTREEKNQSIIISGESGSGKTVSAKFTMRYFAVVGGAAQQTSVEERVLASNPIMEAIGNAKTIRNDNSSRFGKYIEIGFGRKGDIIGANMRTYLLEKSRVVFQRLRVATVIIQSWVRRWLAQTCFHRTLWAIMTIQRYIRGALARRYGHSSNQLC</sequence>
<organism evidence="8 9">
    <name type="scientific">Periophthalmus magnuspinnatus</name>
    <dbReference type="NCBI Taxonomy" id="409849"/>
    <lineage>
        <taxon>Eukaryota</taxon>
        <taxon>Metazoa</taxon>
        <taxon>Chordata</taxon>
        <taxon>Craniata</taxon>
        <taxon>Vertebrata</taxon>
        <taxon>Euteleostomi</taxon>
        <taxon>Actinopterygii</taxon>
        <taxon>Neopterygii</taxon>
        <taxon>Teleostei</taxon>
        <taxon>Neoteleostei</taxon>
        <taxon>Acanthomorphata</taxon>
        <taxon>Gobiaria</taxon>
        <taxon>Gobiiformes</taxon>
        <taxon>Gobioidei</taxon>
        <taxon>Gobiidae</taxon>
        <taxon>Oxudercinae</taxon>
        <taxon>Periophthalmus</taxon>
    </lineage>
</organism>
<keyword evidence="1 6" id="KW-0547">Nucleotide-binding</keyword>
<dbReference type="PROSITE" id="PS50096">
    <property type="entry name" value="IQ"/>
    <property type="match status" value="1"/>
</dbReference>